<comment type="similarity">
    <text evidence="2 13">Belongs to the thiolase-like superfamily. Beta-ketoacyl-ACP synthases family.</text>
</comment>
<gene>
    <name evidence="15" type="ORF">GTQ38_14295</name>
</gene>
<accession>A0A6L9EEU5</accession>
<proteinExistence type="inferred from homology"/>
<comment type="catalytic activity">
    <reaction evidence="11">
        <text>(3Z)-decenoyl-[ACP] + malonyl-[ACP] + H(+) = 3-oxo-(5Z)-dodecenoyl-[ACP] + holo-[ACP] + CO2</text>
        <dbReference type="Rhea" id="RHEA:54940"/>
        <dbReference type="Rhea" id="RHEA-COMP:9623"/>
        <dbReference type="Rhea" id="RHEA-COMP:9685"/>
        <dbReference type="Rhea" id="RHEA-COMP:9927"/>
        <dbReference type="Rhea" id="RHEA-COMP:14042"/>
        <dbReference type="ChEBI" id="CHEBI:15378"/>
        <dbReference type="ChEBI" id="CHEBI:16526"/>
        <dbReference type="ChEBI" id="CHEBI:64479"/>
        <dbReference type="ChEBI" id="CHEBI:78449"/>
        <dbReference type="ChEBI" id="CHEBI:78798"/>
        <dbReference type="ChEBI" id="CHEBI:138410"/>
    </reaction>
    <physiologicalReaction direction="left-to-right" evidence="11">
        <dbReference type="Rhea" id="RHEA:54941"/>
    </physiologicalReaction>
</comment>
<comment type="subunit">
    <text evidence="3">Homodimer.</text>
</comment>
<comment type="subcellular location">
    <subcellularLocation>
        <location evidence="1">Cytoplasm</location>
    </subcellularLocation>
</comment>
<dbReference type="AlphaFoldDB" id="A0A6L9EEU5"/>
<reference evidence="15 16" key="1">
    <citation type="submission" date="2020-01" db="EMBL/GenBank/DDBJ databases">
        <title>Bacteria diversity of Porities sp.</title>
        <authorList>
            <person name="Wang G."/>
        </authorList>
    </citation>
    <scope>NUCLEOTIDE SEQUENCE [LARGE SCALE GENOMIC DNA]</scope>
    <source>
        <strain evidence="15 16">R33</strain>
    </source>
</reference>
<dbReference type="GO" id="GO:0004315">
    <property type="term" value="F:3-oxoacyl-[acyl-carrier-protein] synthase activity"/>
    <property type="evidence" value="ECO:0007669"/>
    <property type="project" value="UniProtKB-EC"/>
</dbReference>
<dbReference type="PANTHER" id="PTHR11712">
    <property type="entry name" value="POLYKETIDE SYNTHASE-RELATED"/>
    <property type="match status" value="1"/>
</dbReference>
<dbReference type="InterPro" id="IPR014030">
    <property type="entry name" value="Ketoacyl_synth_N"/>
</dbReference>
<evidence type="ECO:0000256" key="10">
    <source>
        <dbReference type="ARBA" id="ARBA00042143"/>
    </source>
</evidence>
<evidence type="ECO:0000256" key="1">
    <source>
        <dbReference type="ARBA" id="ARBA00004496"/>
    </source>
</evidence>
<dbReference type="SUPFAM" id="SSF53901">
    <property type="entry name" value="Thiolase-like"/>
    <property type="match status" value="2"/>
</dbReference>
<keyword evidence="16" id="KW-1185">Reference proteome</keyword>
<evidence type="ECO:0000313" key="16">
    <source>
        <dbReference type="Proteomes" id="UP000475249"/>
    </source>
</evidence>
<evidence type="ECO:0000256" key="4">
    <source>
        <dbReference type="ARBA" id="ARBA00013191"/>
    </source>
</evidence>
<dbReference type="PROSITE" id="PS52004">
    <property type="entry name" value="KS3_2"/>
    <property type="match status" value="1"/>
</dbReference>
<comment type="catalytic activity">
    <reaction evidence="12">
        <text>a fatty acyl-[ACP] + malonyl-[ACP] + H(+) = a 3-oxoacyl-[ACP] + holo-[ACP] + CO2</text>
        <dbReference type="Rhea" id="RHEA:22836"/>
        <dbReference type="Rhea" id="RHEA-COMP:9623"/>
        <dbReference type="Rhea" id="RHEA-COMP:9685"/>
        <dbReference type="Rhea" id="RHEA-COMP:9916"/>
        <dbReference type="Rhea" id="RHEA-COMP:14125"/>
        <dbReference type="ChEBI" id="CHEBI:15378"/>
        <dbReference type="ChEBI" id="CHEBI:16526"/>
        <dbReference type="ChEBI" id="CHEBI:64479"/>
        <dbReference type="ChEBI" id="CHEBI:78449"/>
        <dbReference type="ChEBI" id="CHEBI:78776"/>
        <dbReference type="ChEBI" id="CHEBI:138651"/>
        <dbReference type="EC" id="2.3.1.41"/>
    </reaction>
    <physiologicalReaction direction="left-to-right" evidence="12">
        <dbReference type="Rhea" id="RHEA:22837"/>
    </physiologicalReaction>
</comment>
<evidence type="ECO:0000313" key="15">
    <source>
        <dbReference type="EMBL" id="NAS13183.1"/>
    </source>
</evidence>
<dbReference type="Proteomes" id="UP000475249">
    <property type="component" value="Unassembled WGS sequence"/>
</dbReference>
<dbReference type="PANTHER" id="PTHR11712:SF306">
    <property type="entry name" value="3-OXOACYL-[ACYL-CARRIER-PROTEIN] SYNTHASE 1"/>
    <property type="match status" value="1"/>
</dbReference>
<name>A0A6L9EEU5_9FLAO</name>
<evidence type="ECO:0000256" key="8">
    <source>
        <dbReference type="ARBA" id="ARBA00039450"/>
    </source>
</evidence>
<evidence type="ECO:0000256" key="6">
    <source>
        <dbReference type="ARBA" id="ARBA00022679"/>
    </source>
</evidence>
<dbReference type="GO" id="GO:0005829">
    <property type="term" value="C:cytosol"/>
    <property type="evidence" value="ECO:0007669"/>
    <property type="project" value="TreeGrafter"/>
</dbReference>
<evidence type="ECO:0000256" key="7">
    <source>
        <dbReference type="ARBA" id="ARBA00023315"/>
    </source>
</evidence>
<feature type="domain" description="Ketosynthase family 3 (KS3)" evidence="14">
    <location>
        <begin position="2"/>
        <end position="421"/>
    </location>
</feature>
<dbReference type="Pfam" id="PF02801">
    <property type="entry name" value="Ketoacyl-synt_C"/>
    <property type="match status" value="1"/>
</dbReference>
<evidence type="ECO:0000256" key="2">
    <source>
        <dbReference type="ARBA" id="ARBA00008467"/>
    </source>
</evidence>
<keyword evidence="6 13" id="KW-0808">Transferase</keyword>
<keyword evidence="5" id="KW-0963">Cytoplasm</keyword>
<dbReference type="InterPro" id="IPR000794">
    <property type="entry name" value="Beta-ketoacyl_synthase"/>
</dbReference>
<evidence type="ECO:0000256" key="5">
    <source>
        <dbReference type="ARBA" id="ARBA00022490"/>
    </source>
</evidence>
<keyword evidence="7" id="KW-0012">Acyltransferase</keyword>
<dbReference type="CDD" id="cd00834">
    <property type="entry name" value="KAS_I_II"/>
    <property type="match status" value="1"/>
</dbReference>
<evidence type="ECO:0000259" key="14">
    <source>
        <dbReference type="PROSITE" id="PS52004"/>
    </source>
</evidence>
<evidence type="ECO:0000256" key="3">
    <source>
        <dbReference type="ARBA" id="ARBA00011738"/>
    </source>
</evidence>
<organism evidence="15 16">
    <name type="scientific">Poritiphilus flavus</name>
    <dbReference type="NCBI Taxonomy" id="2697053"/>
    <lineage>
        <taxon>Bacteria</taxon>
        <taxon>Pseudomonadati</taxon>
        <taxon>Bacteroidota</taxon>
        <taxon>Flavobacteriia</taxon>
        <taxon>Flavobacteriales</taxon>
        <taxon>Flavobacteriaceae</taxon>
        <taxon>Poritiphilus</taxon>
    </lineage>
</organism>
<evidence type="ECO:0000256" key="12">
    <source>
        <dbReference type="ARBA" id="ARBA00048506"/>
    </source>
</evidence>
<dbReference type="Pfam" id="PF00109">
    <property type="entry name" value="ketoacyl-synt"/>
    <property type="match status" value="1"/>
</dbReference>
<sequence length="425" mass="44787">MSRRVVVTGMGVCAPNGVTLDDFAKSLSLGKSGIAFQSELKDKGFGCQIAGKPDITNIDLNNYFTPIQQKGLQASGLVYGVIAGKDAWLDAGLSPSSQEEPDWDSGIIYGTGISGVDKFREAVYLVDRGDTRRLGSTAVIQTMASGISAYLGGMLGCGNQVTTNSSACITGTEGILMAYDRIRSGKAERMLAGSCSDSGPYVWGGFDAMRILPRNYNDNPEEGSRPMSANASGFVPGSGAAALVVESLESAQQRGARIYAEILGGSINSGGHRAGGSMTAPNSLAVQRCILQAVEESGIEAAEIDAINGHLTATAKDPVEIKNWCQALGRSAVDFPYINSFKGTLGHCLAAAGSIESVASILQFKEGRIFGNRNCQQIHPLILEQIEASRIPRETMDIELKIIAKASFGFGDVNACIIFSACKEN</sequence>
<comment type="caution">
    <text evidence="15">The sequence shown here is derived from an EMBL/GenBank/DDBJ whole genome shotgun (WGS) entry which is preliminary data.</text>
</comment>
<dbReference type="InterPro" id="IPR014031">
    <property type="entry name" value="Ketoacyl_synth_C"/>
</dbReference>
<protein>
    <recommendedName>
        <fullName evidence="8">3-oxoacyl-[acyl-carrier-protein] synthase 1</fullName>
        <ecNumber evidence="4">2.3.1.41</ecNumber>
    </recommendedName>
    <alternativeName>
        <fullName evidence="9">3-oxoacyl-[acyl-carrier-protein] synthase I</fullName>
    </alternativeName>
    <alternativeName>
        <fullName evidence="10">Beta-ketoacyl-ACP synthase I</fullName>
    </alternativeName>
</protein>
<evidence type="ECO:0000256" key="9">
    <source>
        <dbReference type="ARBA" id="ARBA00041620"/>
    </source>
</evidence>
<dbReference type="RefSeq" id="WP_161436223.1">
    <property type="nucleotide sequence ID" value="NZ_WXYO01000006.1"/>
</dbReference>
<dbReference type="Gene3D" id="3.40.47.10">
    <property type="match status" value="2"/>
</dbReference>
<dbReference type="GO" id="GO:0006633">
    <property type="term" value="P:fatty acid biosynthetic process"/>
    <property type="evidence" value="ECO:0007669"/>
    <property type="project" value="TreeGrafter"/>
</dbReference>
<dbReference type="EMBL" id="WXYO01000006">
    <property type="protein sequence ID" value="NAS13183.1"/>
    <property type="molecule type" value="Genomic_DNA"/>
</dbReference>
<evidence type="ECO:0000256" key="13">
    <source>
        <dbReference type="RuleBase" id="RU003694"/>
    </source>
</evidence>
<dbReference type="EC" id="2.3.1.41" evidence="4"/>
<dbReference type="SMART" id="SM00825">
    <property type="entry name" value="PKS_KS"/>
    <property type="match status" value="1"/>
</dbReference>
<dbReference type="InterPro" id="IPR016039">
    <property type="entry name" value="Thiolase-like"/>
</dbReference>
<dbReference type="InterPro" id="IPR020841">
    <property type="entry name" value="PKS_Beta-ketoAc_synthase_dom"/>
</dbReference>
<evidence type="ECO:0000256" key="11">
    <source>
        <dbReference type="ARBA" id="ARBA00048121"/>
    </source>
</evidence>